<dbReference type="OrthoDB" id="4638444at2"/>
<feature type="transmembrane region" description="Helical" evidence="7">
    <location>
        <begin position="525"/>
        <end position="547"/>
    </location>
</feature>
<evidence type="ECO:0000256" key="6">
    <source>
        <dbReference type="ARBA" id="ARBA00043993"/>
    </source>
</evidence>
<dbReference type="Proteomes" id="UP000305836">
    <property type="component" value="Unassembled WGS sequence"/>
</dbReference>
<reference evidence="9 10" key="1">
    <citation type="submission" date="2019-04" db="EMBL/GenBank/DDBJ databases">
        <title>Kribbella sp. NEAU-THZ 27 nov., a novel actinomycete isolated from soil.</title>
        <authorList>
            <person name="Duan L."/>
        </authorList>
    </citation>
    <scope>NUCLEOTIDE SEQUENCE [LARGE SCALE GENOMIC DNA]</scope>
    <source>
        <strain evidence="10">NEAU-THZ27</strain>
    </source>
</reference>
<feature type="transmembrane region" description="Helical" evidence="7">
    <location>
        <begin position="473"/>
        <end position="492"/>
    </location>
</feature>
<evidence type="ECO:0000313" key="9">
    <source>
        <dbReference type="EMBL" id="TKK80506.1"/>
    </source>
</evidence>
<dbReference type="AlphaFoldDB" id="A0A4U3LZX2"/>
<keyword evidence="2" id="KW-1003">Cell membrane</keyword>
<feature type="transmembrane region" description="Helical" evidence="7">
    <location>
        <begin position="132"/>
        <end position="165"/>
    </location>
</feature>
<organism evidence="9 10">
    <name type="scientific">Kribbella jiaozuonensis</name>
    <dbReference type="NCBI Taxonomy" id="2575441"/>
    <lineage>
        <taxon>Bacteria</taxon>
        <taxon>Bacillati</taxon>
        <taxon>Actinomycetota</taxon>
        <taxon>Actinomycetes</taxon>
        <taxon>Propionibacteriales</taxon>
        <taxon>Kribbellaceae</taxon>
        <taxon>Kribbella</taxon>
    </lineage>
</organism>
<comment type="subcellular location">
    <subcellularLocation>
        <location evidence="1">Cell membrane</location>
        <topology evidence="1">Multi-pass membrane protein</topology>
    </subcellularLocation>
</comment>
<keyword evidence="3 7" id="KW-0812">Transmembrane</keyword>
<feature type="transmembrane region" description="Helical" evidence="7">
    <location>
        <begin position="177"/>
        <end position="195"/>
    </location>
</feature>
<keyword evidence="5 7" id="KW-0472">Membrane</keyword>
<name>A0A4U3LZX2_9ACTN</name>
<evidence type="ECO:0000256" key="3">
    <source>
        <dbReference type="ARBA" id="ARBA00022692"/>
    </source>
</evidence>
<evidence type="ECO:0000313" key="10">
    <source>
        <dbReference type="Proteomes" id="UP000305836"/>
    </source>
</evidence>
<evidence type="ECO:0000256" key="7">
    <source>
        <dbReference type="SAM" id="Phobius"/>
    </source>
</evidence>
<dbReference type="PANTHER" id="PTHR30509:SF9">
    <property type="entry name" value="MULTIDRUG RESISTANCE PROTEIN MDTO"/>
    <property type="match status" value="1"/>
</dbReference>
<sequence length="775" mass="81040">MAVSVAGAVIADVDPSVTPGARLEHTVGVTRVGGRVVGWLRRRDGGLAATRRAGRTALVMPTLFAFCAEVLRAPVVATFAAFGAFAMLLLVDFTGSTIQRLRAQVQLAIAWLVLVSLGTLAGQSVWSAIVGTVVVGFAVLFLGVVSSVLAGASTSLLLAFILSVATPTPVSMLPDRLAGVAIAGLASVLAVSLLWPRAAVDPLGAPTARVCRAAAMQLRAEASDTVEVCTMRTEQTATLIQELRRTFTATPYRPTGLSTGSRALVRLVDELTWLTTILNESGPVAARGAADDPDSSAVHFAAATVLELSAELLEDPTLAPDKLSAAAAELREAVTALEKGAVARLPATASTPMASFFTALNVSFRAQELAFGVLLIGQNVETARVADQRGWTDRLLGREPKSLTAPVASAAERAAAHLEPHSVWLHNSIRGAVGLAIAVGVANFTGVAHGFWVILGALSVLRSNALNTGQNAYRAIGGTVVGSVLGAGLLALIGENRIALWILLPIAVLFAGIVPAAVSFAAGQAAFTVTLVILFNIAAPEGWSLILFRIEDIALGCAVSVLVGLLFWPRGASAAVGKALAEAYVDSANYLVGAVGYAVSCCVPGSRPTTPQDSRRAAAAARRLDDAFRTYLAERGPKPIPLSEMTALVSGVVAVRLAGDAVLELWDRYADGQPPTDDRAAAQSALFALADRLLEWYTTLAAALEVQDRIPEPLAYDHETKHRLVEAVRRDLYDADGRATPTAIRMLWTADHLEVVRRLQPGLTTAADETVTATA</sequence>
<dbReference type="EMBL" id="SZPZ01000002">
    <property type="protein sequence ID" value="TKK80506.1"/>
    <property type="molecule type" value="Genomic_DNA"/>
</dbReference>
<keyword evidence="4 7" id="KW-1133">Transmembrane helix</keyword>
<evidence type="ECO:0000256" key="4">
    <source>
        <dbReference type="ARBA" id="ARBA00022989"/>
    </source>
</evidence>
<feature type="transmembrane region" description="Helical" evidence="7">
    <location>
        <begin position="435"/>
        <end position="461"/>
    </location>
</feature>
<dbReference type="PANTHER" id="PTHR30509">
    <property type="entry name" value="P-HYDROXYBENZOIC ACID EFFLUX PUMP SUBUNIT-RELATED"/>
    <property type="match status" value="1"/>
</dbReference>
<feature type="transmembrane region" description="Helical" evidence="7">
    <location>
        <begin position="553"/>
        <end position="569"/>
    </location>
</feature>
<feature type="transmembrane region" description="Helical" evidence="7">
    <location>
        <begin position="105"/>
        <end position="126"/>
    </location>
</feature>
<evidence type="ECO:0000256" key="2">
    <source>
        <dbReference type="ARBA" id="ARBA00022475"/>
    </source>
</evidence>
<dbReference type="GO" id="GO:0005886">
    <property type="term" value="C:plasma membrane"/>
    <property type="evidence" value="ECO:0007669"/>
    <property type="project" value="UniProtKB-SubCell"/>
</dbReference>
<proteinExistence type="inferred from homology"/>
<comment type="caution">
    <text evidence="9">The sequence shown here is derived from an EMBL/GenBank/DDBJ whole genome shotgun (WGS) entry which is preliminary data.</text>
</comment>
<feature type="transmembrane region" description="Helical" evidence="7">
    <location>
        <begin position="70"/>
        <end position="93"/>
    </location>
</feature>
<evidence type="ECO:0000256" key="1">
    <source>
        <dbReference type="ARBA" id="ARBA00004651"/>
    </source>
</evidence>
<gene>
    <name evidence="9" type="ORF">FDA38_19580</name>
</gene>
<feature type="domain" description="Integral membrane bound transporter" evidence="8">
    <location>
        <begin position="437"/>
        <end position="563"/>
    </location>
</feature>
<dbReference type="InterPro" id="IPR049453">
    <property type="entry name" value="Memb_transporter_dom"/>
</dbReference>
<evidence type="ECO:0000259" key="8">
    <source>
        <dbReference type="Pfam" id="PF13515"/>
    </source>
</evidence>
<keyword evidence="10" id="KW-1185">Reference proteome</keyword>
<dbReference type="Pfam" id="PF13515">
    <property type="entry name" value="FUSC_2"/>
    <property type="match status" value="1"/>
</dbReference>
<feature type="transmembrane region" description="Helical" evidence="7">
    <location>
        <begin position="498"/>
        <end position="518"/>
    </location>
</feature>
<protein>
    <submittedName>
        <fullName evidence="9">FUSC family protein</fullName>
    </submittedName>
</protein>
<comment type="similarity">
    <text evidence="6">Belongs to the YccS/YhfK family.</text>
</comment>
<accession>A0A4U3LZX2</accession>
<evidence type="ECO:0000256" key="5">
    <source>
        <dbReference type="ARBA" id="ARBA00023136"/>
    </source>
</evidence>